<keyword evidence="2" id="KW-0472">Membrane</keyword>
<dbReference type="RefSeq" id="WP_078814288.1">
    <property type="nucleotide sequence ID" value="NZ_FUYE01000010.1"/>
</dbReference>
<evidence type="ECO:0000313" key="4">
    <source>
        <dbReference type="EMBL" id="SKB00199.1"/>
    </source>
</evidence>
<feature type="chain" id="PRO_5012798099" evidence="3">
    <location>
        <begin position="20"/>
        <end position="89"/>
    </location>
</feature>
<keyword evidence="5" id="KW-1185">Reference proteome</keyword>
<dbReference type="EMBL" id="FUYE01000010">
    <property type="protein sequence ID" value="SKB00199.1"/>
    <property type="molecule type" value="Genomic_DNA"/>
</dbReference>
<feature type="coiled-coil region" evidence="1">
    <location>
        <begin position="24"/>
        <end position="51"/>
    </location>
</feature>
<dbReference type="Proteomes" id="UP000190774">
    <property type="component" value="Unassembled WGS sequence"/>
</dbReference>
<feature type="signal peptide" evidence="3">
    <location>
        <begin position="1"/>
        <end position="19"/>
    </location>
</feature>
<evidence type="ECO:0000256" key="2">
    <source>
        <dbReference type="SAM" id="Phobius"/>
    </source>
</evidence>
<evidence type="ECO:0000313" key="5">
    <source>
        <dbReference type="Proteomes" id="UP000190774"/>
    </source>
</evidence>
<evidence type="ECO:0000256" key="1">
    <source>
        <dbReference type="SAM" id="Coils"/>
    </source>
</evidence>
<reference evidence="5" key="1">
    <citation type="submission" date="2017-02" db="EMBL/GenBank/DDBJ databases">
        <authorList>
            <person name="Varghese N."/>
            <person name="Submissions S."/>
        </authorList>
    </citation>
    <scope>NUCLEOTIDE SEQUENCE [LARGE SCALE GENOMIC DNA]</scope>
    <source>
        <strain evidence="5">ATCC 700200</strain>
    </source>
</reference>
<keyword evidence="2" id="KW-0812">Transmembrane</keyword>
<gene>
    <name evidence="4" type="ORF">SAMN02745166_03092</name>
</gene>
<protein>
    <submittedName>
        <fullName evidence="4">Uncharacterized protein</fullName>
    </submittedName>
</protein>
<evidence type="ECO:0000256" key="3">
    <source>
        <dbReference type="SAM" id="SignalP"/>
    </source>
</evidence>
<sequence>MRTFFAFWLMILFAAPLYADKAYYDQQEEIRKAAERLVEHDRQQRQEAKERYDQRYSYRRTQSGWEITWIVIKLIFWIGVIGFVAYCFM</sequence>
<feature type="transmembrane region" description="Helical" evidence="2">
    <location>
        <begin position="67"/>
        <end position="88"/>
    </location>
</feature>
<accession>A0A1T4YEK0</accession>
<organism evidence="4 5">
    <name type="scientific">Prosthecobacter debontii</name>
    <dbReference type="NCBI Taxonomy" id="48467"/>
    <lineage>
        <taxon>Bacteria</taxon>
        <taxon>Pseudomonadati</taxon>
        <taxon>Verrucomicrobiota</taxon>
        <taxon>Verrucomicrobiia</taxon>
        <taxon>Verrucomicrobiales</taxon>
        <taxon>Verrucomicrobiaceae</taxon>
        <taxon>Prosthecobacter</taxon>
    </lineage>
</organism>
<keyword evidence="2" id="KW-1133">Transmembrane helix</keyword>
<keyword evidence="3" id="KW-0732">Signal</keyword>
<dbReference type="STRING" id="48467.SAMN02745166_03092"/>
<name>A0A1T4YEK0_9BACT</name>
<proteinExistence type="predicted"/>
<dbReference type="AlphaFoldDB" id="A0A1T4YEK0"/>
<keyword evidence="1" id="KW-0175">Coiled coil</keyword>